<keyword evidence="4" id="KW-0479">Metal-binding</keyword>
<evidence type="ECO:0000256" key="2">
    <source>
        <dbReference type="ARBA" id="ARBA00022485"/>
    </source>
</evidence>
<protein>
    <submittedName>
        <fullName evidence="7">Anaerobic ribonucleotide reductase-activating protein</fullName>
    </submittedName>
</protein>
<dbReference type="InterPro" id="IPR058240">
    <property type="entry name" value="rSAM_sf"/>
</dbReference>
<reference evidence="7" key="1">
    <citation type="submission" date="2017-02" db="EMBL/GenBank/DDBJ databases">
        <title>Delving into the versatile metabolic prowess of the omnipresent phylum Bacteroidetes.</title>
        <authorList>
            <person name="Nobu M.K."/>
            <person name="Mei R."/>
            <person name="Narihiro T."/>
            <person name="Kuroda K."/>
            <person name="Liu W.-T."/>
        </authorList>
    </citation>
    <scope>NUCLEOTIDE SEQUENCE</scope>
    <source>
        <strain evidence="7">ADurb.Bin160</strain>
    </source>
</reference>
<dbReference type="Gene3D" id="3.20.20.70">
    <property type="entry name" value="Aldolase class I"/>
    <property type="match status" value="1"/>
</dbReference>
<keyword evidence="5" id="KW-0408">Iron</keyword>
<dbReference type="AlphaFoldDB" id="A0A1V5ZM41"/>
<dbReference type="GO" id="GO:0004748">
    <property type="term" value="F:ribonucleoside-diphosphate reductase activity, thioredoxin disulfide as acceptor"/>
    <property type="evidence" value="ECO:0007669"/>
    <property type="project" value="TreeGrafter"/>
</dbReference>
<comment type="caution">
    <text evidence="7">The sequence shown here is derived from an EMBL/GenBank/DDBJ whole genome shotgun (WGS) entry which is preliminary data.</text>
</comment>
<keyword evidence="3" id="KW-0949">S-adenosyl-L-methionine</keyword>
<keyword evidence="2" id="KW-0004">4Fe-4S</keyword>
<evidence type="ECO:0000256" key="3">
    <source>
        <dbReference type="ARBA" id="ARBA00022691"/>
    </source>
</evidence>
<dbReference type="Proteomes" id="UP000485621">
    <property type="component" value="Unassembled WGS sequence"/>
</dbReference>
<evidence type="ECO:0000313" key="7">
    <source>
        <dbReference type="EMBL" id="OQB41136.1"/>
    </source>
</evidence>
<sequence>MTKIKISSDFLPLSSYEIVSNDDPTLETISLTLFVAGCPRRCKNCHNESLQTVTEKNCQIVSLEKIKKLILSKKILVKSIVFCGGDFLPFYEKQLETLVDFCKKENLKTILYTGETYENIKEKLKNKIDIIISEPFEYSLFSQNTFPASSNQKVWINQKMIDPKILKINNF</sequence>
<dbReference type="GO" id="GO:0046872">
    <property type="term" value="F:metal ion binding"/>
    <property type="evidence" value="ECO:0007669"/>
    <property type="project" value="UniProtKB-KW"/>
</dbReference>
<proteinExistence type="predicted"/>
<evidence type="ECO:0000256" key="5">
    <source>
        <dbReference type="ARBA" id="ARBA00023004"/>
    </source>
</evidence>
<dbReference type="PANTHER" id="PTHR30352">
    <property type="entry name" value="PYRUVATE FORMATE-LYASE-ACTIVATING ENZYME"/>
    <property type="match status" value="1"/>
</dbReference>
<organism evidence="7">
    <name type="scientific">candidate division CPR1 bacterium ADurb.Bin160</name>
    <dbReference type="NCBI Taxonomy" id="1852826"/>
    <lineage>
        <taxon>Bacteria</taxon>
        <taxon>candidate division CPR1</taxon>
    </lineage>
</organism>
<evidence type="ECO:0000256" key="4">
    <source>
        <dbReference type="ARBA" id="ARBA00022723"/>
    </source>
</evidence>
<dbReference type="PANTHER" id="PTHR30352:SF2">
    <property type="entry name" value="ANAEROBIC RIBONUCLEOSIDE-TRIPHOSPHATE REDUCTASE-ACTIVATING PROTEIN"/>
    <property type="match status" value="1"/>
</dbReference>
<dbReference type="InterPro" id="IPR007197">
    <property type="entry name" value="rSAM"/>
</dbReference>
<dbReference type="InterPro" id="IPR013785">
    <property type="entry name" value="Aldolase_TIM"/>
</dbReference>
<dbReference type="SUPFAM" id="SSF102114">
    <property type="entry name" value="Radical SAM enzymes"/>
    <property type="match status" value="1"/>
</dbReference>
<evidence type="ECO:0000256" key="6">
    <source>
        <dbReference type="ARBA" id="ARBA00023014"/>
    </source>
</evidence>
<comment type="cofactor">
    <cofactor evidence="1">
        <name>[4Fe-4S] cluster</name>
        <dbReference type="ChEBI" id="CHEBI:49883"/>
    </cofactor>
</comment>
<accession>A0A1V5ZM41</accession>
<keyword evidence="6" id="KW-0411">Iron-sulfur</keyword>
<gene>
    <name evidence="7" type="ORF">BWY04_01022</name>
</gene>
<dbReference type="GO" id="GO:0051539">
    <property type="term" value="F:4 iron, 4 sulfur cluster binding"/>
    <property type="evidence" value="ECO:0007669"/>
    <property type="project" value="UniProtKB-KW"/>
</dbReference>
<name>A0A1V5ZM41_9BACT</name>
<dbReference type="InterPro" id="IPR034457">
    <property type="entry name" value="Organic_radical-activating"/>
</dbReference>
<dbReference type="EMBL" id="MWDB01000023">
    <property type="protein sequence ID" value="OQB41136.1"/>
    <property type="molecule type" value="Genomic_DNA"/>
</dbReference>
<dbReference type="Pfam" id="PF13353">
    <property type="entry name" value="Fer4_12"/>
    <property type="match status" value="1"/>
</dbReference>
<evidence type="ECO:0000256" key="1">
    <source>
        <dbReference type="ARBA" id="ARBA00001966"/>
    </source>
</evidence>
<dbReference type="SFLD" id="SFLDS00029">
    <property type="entry name" value="Radical_SAM"/>
    <property type="match status" value="1"/>
</dbReference>